<dbReference type="SUPFAM" id="SSF55856">
    <property type="entry name" value="Cytochrome b5-like heme/steroid binding domain"/>
    <property type="match status" value="1"/>
</dbReference>
<dbReference type="InterPro" id="IPR036400">
    <property type="entry name" value="Cyt_B5-like_heme/steroid_sf"/>
</dbReference>
<evidence type="ECO:0000313" key="5">
    <source>
        <dbReference type="EMBL" id="OCF34868.1"/>
    </source>
</evidence>
<feature type="domain" description="Cytochrome b5 heme-binding" evidence="4">
    <location>
        <begin position="174"/>
        <end position="275"/>
    </location>
</feature>
<dbReference type="Pfam" id="PF00173">
    <property type="entry name" value="Cyt-b5"/>
    <property type="match status" value="1"/>
</dbReference>
<dbReference type="InterPro" id="IPR050577">
    <property type="entry name" value="MAPR/NEUFC/NENF-like"/>
</dbReference>
<dbReference type="GO" id="GO:0012505">
    <property type="term" value="C:endomembrane system"/>
    <property type="evidence" value="ECO:0007669"/>
    <property type="project" value="TreeGrafter"/>
</dbReference>
<feature type="compositionally biased region" description="Low complexity" evidence="2">
    <location>
        <begin position="348"/>
        <end position="357"/>
    </location>
</feature>
<dbReference type="FunFam" id="3.10.120.10:FF:000003">
    <property type="entry name" value="membrane-associated progesterone receptor component 1"/>
    <property type="match status" value="1"/>
</dbReference>
<feature type="compositionally biased region" description="Low complexity" evidence="2">
    <location>
        <begin position="10"/>
        <end position="22"/>
    </location>
</feature>
<dbReference type="InterPro" id="IPR001199">
    <property type="entry name" value="Cyt_B5-like_heme/steroid-bd"/>
</dbReference>
<evidence type="ECO:0000256" key="3">
    <source>
        <dbReference type="SAM" id="Phobius"/>
    </source>
</evidence>
<dbReference type="STRING" id="1296120.A0A1B9GV19"/>
<dbReference type="PANTHER" id="PTHR10281">
    <property type="entry name" value="MEMBRANE-ASSOCIATED PROGESTERONE RECEPTOR COMPONENT-RELATED"/>
    <property type="match status" value="1"/>
</dbReference>
<dbReference type="Proteomes" id="UP000092666">
    <property type="component" value="Unassembled WGS sequence"/>
</dbReference>
<dbReference type="SMART" id="SM01117">
    <property type="entry name" value="Cyt-b5"/>
    <property type="match status" value="1"/>
</dbReference>
<name>A0A1B9GV19_9TREE</name>
<feature type="region of interest" description="Disordered" evidence="2">
    <location>
        <begin position="87"/>
        <end position="115"/>
    </location>
</feature>
<dbReference type="AlphaFoldDB" id="A0A1B9GV19"/>
<keyword evidence="3" id="KW-1133">Transmembrane helix</keyword>
<evidence type="ECO:0000256" key="2">
    <source>
        <dbReference type="SAM" id="MobiDB-lite"/>
    </source>
</evidence>
<gene>
    <name evidence="5" type="ORF">I316_03414</name>
</gene>
<dbReference type="PANTHER" id="PTHR10281:SF76">
    <property type="entry name" value="CALCUTTA CUP-RELATED"/>
    <property type="match status" value="1"/>
</dbReference>
<feature type="region of interest" description="Disordered" evidence="2">
    <location>
        <begin position="1"/>
        <end position="73"/>
    </location>
</feature>
<evidence type="ECO:0000259" key="4">
    <source>
        <dbReference type="SMART" id="SM01117"/>
    </source>
</evidence>
<proteinExistence type="inferred from homology"/>
<comment type="similarity">
    <text evidence="1">Belongs to the cytochrome b5 family. MAPR subfamily.</text>
</comment>
<keyword evidence="6" id="KW-1185">Reference proteome</keyword>
<evidence type="ECO:0000313" key="6">
    <source>
        <dbReference type="Proteomes" id="UP000092666"/>
    </source>
</evidence>
<evidence type="ECO:0000256" key="1">
    <source>
        <dbReference type="ARBA" id="ARBA00038357"/>
    </source>
</evidence>
<feature type="region of interest" description="Disordered" evidence="2">
    <location>
        <begin position="273"/>
        <end position="357"/>
    </location>
</feature>
<dbReference type="GO" id="GO:0020037">
    <property type="term" value="F:heme binding"/>
    <property type="evidence" value="ECO:0007669"/>
    <property type="project" value="UniProtKB-ARBA"/>
</dbReference>
<dbReference type="OrthoDB" id="10257697at2759"/>
<accession>A0A1B9GV19</accession>
<organism evidence="5 6">
    <name type="scientific">Kwoniella heveanensis BCC8398</name>
    <dbReference type="NCBI Taxonomy" id="1296120"/>
    <lineage>
        <taxon>Eukaryota</taxon>
        <taxon>Fungi</taxon>
        <taxon>Dikarya</taxon>
        <taxon>Basidiomycota</taxon>
        <taxon>Agaricomycotina</taxon>
        <taxon>Tremellomycetes</taxon>
        <taxon>Tremellales</taxon>
        <taxon>Cryptococcaceae</taxon>
        <taxon>Kwoniella</taxon>
    </lineage>
</organism>
<feature type="compositionally biased region" description="Pro residues" evidence="2">
    <location>
        <begin position="278"/>
        <end position="289"/>
    </location>
</feature>
<dbReference type="EMBL" id="KV700123">
    <property type="protein sequence ID" value="OCF34868.1"/>
    <property type="molecule type" value="Genomic_DNA"/>
</dbReference>
<keyword evidence="3" id="KW-0812">Transmembrane</keyword>
<protein>
    <recommendedName>
        <fullName evidence="4">Cytochrome b5 heme-binding domain-containing protein</fullName>
    </recommendedName>
</protein>
<reference evidence="6" key="2">
    <citation type="submission" date="2013-12" db="EMBL/GenBank/DDBJ databases">
        <title>Evolution of pathogenesis and genome organization in the Tremellales.</title>
        <authorList>
            <person name="Cuomo C."/>
            <person name="Litvintseva A."/>
            <person name="Heitman J."/>
            <person name="Chen Y."/>
            <person name="Sun S."/>
            <person name="Springer D."/>
            <person name="Dromer F."/>
            <person name="Young S."/>
            <person name="Zeng Q."/>
            <person name="Chapman S."/>
            <person name="Gujja S."/>
            <person name="Saif S."/>
            <person name="Birren B."/>
        </authorList>
    </citation>
    <scope>NUCLEOTIDE SEQUENCE [LARGE SCALE GENOMIC DNA]</scope>
    <source>
        <strain evidence="6">BCC8398</strain>
    </source>
</reference>
<sequence length="357" mass="39312">MSNRESATEPGAVSASASAPAPRQDEFDVYTNPADEIYPGARQRSRPGTAPKEEVYDTTVDAFGNRVSDKPANRGMLAAQRRRLEHEARLKTQQQDSEQKRRKTKASSPGPGRSTTTGNFSIWRYIPLILFIPLLSSFLTQSYTFNLSPYFLPAVRRYWDVSPLNPHRIRMREFTPLQLSRYDGRGEDEENPRPVYLAIDGVVYDVTANRRIYGKGGSYNMMAGRDASRAFTTGCFETHLTHDTRGLSDQELAALKHWKSFFANHEKYRKVGTVRNPPLGPNDPIPPPCKVAQPETESAPASQAKHVAHAHGQPHGGGVGESMSDGEHGQGHAQHAPGEAAAKKGKAKPGPVAESAR</sequence>
<keyword evidence="3" id="KW-0472">Membrane</keyword>
<feature type="transmembrane region" description="Helical" evidence="3">
    <location>
        <begin position="122"/>
        <end position="139"/>
    </location>
</feature>
<dbReference type="Gene3D" id="3.10.120.10">
    <property type="entry name" value="Cytochrome b5-like heme/steroid binding domain"/>
    <property type="match status" value="1"/>
</dbReference>
<reference evidence="5 6" key="1">
    <citation type="submission" date="2013-07" db="EMBL/GenBank/DDBJ databases">
        <title>The Genome Sequence of Cryptococcus heveanensis BCC8398.</title>
        <authorList>
            <consortium name="The Broad Institute Genome Sequencing Platform"/>
            <person name="Cuomo C."/>
            <person name="Litvintseva A."/>
            <person name="Chen Y."/>
            <person name="Heitman J."/>
            <person name="Sun S."/>
            <person name="Springer D."/>
            <person name="Dromer F."/>
            <person name="Young S.K."/>
            <person name="Zeng Q."/>
            <person name="Gargeya S."/>
            <person name="Fitzgerald M."/>
            <person name="Abouelleil A."/>
            <person name="Alvarado L."/>
            <person name="Berlin A.M."/>
            <person name="Chapman S.B."/>
            <person name="Dewar J."/>
            <person name="Goldberg J."/>
            <person name="Griggs A."/>
            <person name="Gujja S."/>
            <person name="Hansen M."/>
            <person name="Howarth C."/>
            <person name="Imamovic A."/>
            <person name="Larimer J."/>
            <person name="McCowan C."/>
            <person name="Murphy C."/>
            <person name="Pearson M."/>
            <person name="Priest M."/>
            <person name="Roberts A."/>
            <person name="Saif S."/>
            <person name="Shea T."/>
            <person name="Sykes S."/>
            <person name="Wortman J."/>
            <person name="Nusbaum C."/>
            <person name="Birren B."/>
        </authorList>
    </citation>
    <scope>NUCLEOTIDE SEQUENCE [LARGE SCALE GENOMIC DNA]</scope>
    <source>
        <strain evidence="5 6">BCC8398</strain>
    </source>
</reference>
<dbReference type="GO" id="GO:0016020">
    <property type="term" value="C:membrane"/>
    <property type="evidence" value="ECO:0007669"/>
    <property type="project" value="TreeGrafter"/>
</dbReference>